<gene>
    <name evidence="1" type="ORF">APY04_0792</name>
</gene>
<dbReference type="AlphaFoldDB" id="A0A109BKY5"/>
<accession>A0A109BKY5</accession>
<keyword evidence="2" id="KW-1185">Reference proteome</keyword>
<reference evidence="1 2" key="1">
    <citation type="submission" date="2015-10" db="EMBL/GenBank/DDBJ databases">
        <title>Transcriptomic analysis of a linuron degrading triple-species bacterial consortium.</title>
        <authorList>
            <person name="Albers P."/>
        </authorList>
    </citation>
    <scope>NUCLEOTIDE SEQUENCE [LARGE SCALE GENOMIC DNA]</scope>
    <source>
        <strain evidence="1 2">WDL6</strain>
    </source>
</reference>
<dbReference type="STRING" id="121290.APY04_0792"/>
<proteinExistence type="predicted"/>
<dbReference type="EMBL" id="LMTR01000028">
    <property type="protein sequence ID" value="KWT70731.1"/>
    <property type="molecule type" value="Genomic_DNA"/>
</dbReference>
<sequence>MKFKTATEEIDWLSGWRAALTGRPFDEHQTSAWLRGYRDYHATRLAKQMEVTSWVSLSVH</sequence>
<dbReference type="RefSeq" id="WP_068459869.1">
    <property type="nucleotide sequence ID" value="NZ_LMTR01000028.1"/>
</dbReference>
<organism evidence="1 2">
    <name type="scientific">Hyphomicrobium sulfonivorans</name>
    <dbReference type="NCBI Taxonomy" id="121290"/>
    <lineage>
        <taxon>Bacteria</taxon>
        <taxon>Pseudomonadati</taxon>
        <taxon>Pseudomonadota</taxon>
        <taxon>Alphaproteobacteria</taxon>
        <taxon>Hyphomicrobiales</taxon>
        <taxon>Hyphomicrobiaceae</taxon>
        <taxon>Hyphomicrobium</taxon>
    </lineage>
</organism>
<comment type="caution">
    <text evidence="1">The sequence shown here is derived from an EMBL/GenBank/DDBJ whole genome shotgun (WGS) entry which is preliminary data.</text>
</comment>
<name>A0A109BKY5_HYPSL</name>
<evidence type="ECO:0000313" key="1">
    <source>
        <dbReference type="EMBL" id="KWT70731.1"/>
    </source>
</evidence>
<dbReference type="Proteomes" id="UP000059074">
    <property type="component" value="Unassembled WGS sequence"/>
</dbReference>
<dbReference type="PATRIC" id="fig|121290.4.peg.3480"/>
<dbReference type="OrthoDB" id="2472181at2"/>
<protein>
    <submittedName>
        <fullName evidence="1">Uncharacterized protein</fullName>
    </submittedName>
</protein>
<evidence type="ECO:0000313" key="2">
    <source>
        <dbReference type="Proteomes" id="UP000059074"/>
    </source>
</evidence>